<organism evidence="2 3">
    <name type="scientific">Streptomyces phage Ibantik</name>
    <dbReference type="NCBI Taxonomy" id="2182397"/>
    <lineage>
        <taxon>Viruses</taxon>
        <taxon>Duplodnaviria</taxon>
        <taxon>Heunggongvirae</taxon>
        <taxon>Uroviricota</taxon>
        <taxon>Caudoviricetes</taxon>
        <taxon>Ibantikvirus</taxon>
        <taxon>Ibantikvirus ibantik</taxon>
    </lineage>
</organism>
<accession>A0A2U8UNH0</accession>
<dbReference type="Proteomes" id="UP000247188">
    <property type="component" value="Segment"/>
</dbReference>
<keyword evidence="2" id="KW-0540">Nuclease</keyword>
<dbReference type="Gene3D" id="3.90.320.10">
    <property type="match status" value="1"/>
</dbReference>
<dbReference type="GO" id="GO:0004527">
    <property type="term" value="F:exonuclease activity"/>
    <property type="evidence" value="ECO:0007669"/>
    <property type="project" value="UniProtKB-KW"/>
</dbReference>
<dbReference type="RefSeq" id="YP_010754677.1">
    <property type="nucleotide sequence ID" value="NC_073462.1"/>
</dbReference>
<dbReference type="EMBL" id="MH155870">
    <property type="protein sequence ID" value="AWN05277.1"/>
    <property type="molecule type" value="Genomic_DNA"/>
</dbReference>
<gene>
    <name evidence="2" type="primary">53</name>
    <name evidence="2" type="ORF">SEA_IBANTIK_53</name>
</gene>
<keyword evidence="3" id="KW-1185">Reference proteome</keyword>
<dbReference type="InterPro" id="IPR011604">
    <property type="entry name" value="PDDEXK-like_dom_sf"/>
</dbReference>
<sequence>MSKSIENQPRSVSQVDQYLDKCGHQYKLQRIDKVTPRPAAWSFQGTAFHSAAEELEKSGRAKSEEEMVQLFSDQYSAMVNGAMHKEPDLSRWMTANKKPAGQDIEERYRLGQSQVRDYVRWSVENKPVISYVKKDGDPTPGLELYFKVELGGVVVRGYIDQLVQEDDGSVRVRDLKTGSTKSHFQLETYAVAVRKQFGEVVNRGDWYFGKTGKLSKTVDLSEVTEDQVAARFVEMDQGVKAGRFEARPGFHCGFCDVSHACSYFRAR</sequence>
<reference evidence="3" key="1">
    <citation type="submission" date="2018-04" db="EMBL/GenBank/DDBJ databases">
        <authorList>
            <person name="Go L.Y."/>
            <person name="Mitchell J.A."/>
        </authorList>
    </citation>
    <scope>NUCLEOTIDE SEQUENCE [LARGE SCALE GENOMIC DNA]</scope>
</reference>
<keyword evidence="2" id="KW-0269">Exonuclease</keyword>
<proteinExistence type="predicted"/>
<feature type="domain" description="PD-(D/E)XK endonuclease-like" evidence="1">
    <location>
        <begin position="11"/>
        <end position="261"/>
    </location>
</feature>
<keyword evidence="2" id="KW-0378">Hydrolase</keyword>
<name>A0A2U8UNH0_9CAUD</name>
<protein>
    <submittedName>
        <fullName evidence="2">Cas4 exonuclease</fullName>
    </submittedName>
</protein>
<dbReference type="InterPro" id="IPR038726">
    <property type="entry name" value="PDDEXK_AddAB-type"/>
</dbReference>
<dbReference type="GeneID" id="80019272"/>
<dbReference type="Pfam" id="PF12705">
    <property type="entry name" value="PDDEXK_1"/>
    <property type="match status" value="1"/>
</dbReference>
<evidence type="ECO:0000259" key="1">
    <source>
        <dbReference type="Pfam" id="PF12705"/>
    </source>
</evidence>
<evidence type="ECO:0000313" key="3">
    <source>
        <dbReference type="Proteomes" id="UP000247188"/>
    </source>
</evidence>
<evidence type="ECO:0000313" key="2">
    <source>
        <dbReference type="EMBL" id="AWN05277.1"/>
    </source>
</evidence>
<dbReference type="KEGG" id="vg:80019272"/>